<feature type="compositionally biased region" description="Polar residues" evidence="9">
    <location>
        <begin position="319"/>
        <end position="331"/>
    </location>
</feature>
<dbReference type="PANTHER" id="PTHR23238">
    <property type="entry name" value="RNA BINDING PROTEIN"/>
    <property type="match status" value="1"/>
</dbReference>
<evidence type="ECO:0000256" key="7">
    <source>
        <dbReference type="ARBA" id="ARBA00023242"/>
    </source>
</evidence>
<sequence>MTSQENNYGYDEQSLAYYEAWRQYYESIGYQSYYPYYNQYPNANMPGQFGTVASQTQTNEFAPQETSTSAIYSNHNEASSTRYQKPSTSYGYGYGQNPIIMKDLHTKGIDKDVHAPQKPINNNKIIKKDEAKWDKIQWVKDTSSNSTQEHFESNTVLITGVPSNATEEFLFKTFSTLGPIASQISNGKPKIRIIRGVNTDACVIRYVEDSVAEAVIKEFNGKPFPGYDAIMNVTHGKYEASEFSIRGKRKAKEALTFGQGYLSKNPKGVLTGFVRENEDSSNNVDNRSNKHGYETKTKHLYKQRGRAGFGLEIKKNQDTNRSQDNSNNQPSLRSWDCAKCGNVNFPYRTECEECHTKKPNV</sequence>
<name>A0A914BVR2_9BILA</name>
<keyword evidence="11" id="KW-1185">Reference proteome</keyword>
<feature type="compositionally biased region" description="Basic and acidic residues" evidence="9">
    <location>
        <begin position="287"/>
        <end position="296"/>
    </location>
</feature>
<dbReference type="SMART" id="SM00547">
    <property type="entry name" value="ZnF_RBZ"/>
    <property type="match status" value="1"/>
</dbReference>
<dbReference type="GO" id="GO:0008270">
    <property type="term" value="F:zinc ion binding"/>
    <property type="evidence" value="ECO:0007669"/>
    <property type="project" value="UniProtKB-KW"/>
</dbReference>
<protein>
    <submittedName>
        <fullName evidence="12">RanBP2-type domain-containing protein</fullName>
    </submittedName>
</protein>
<dbReference type="Gene3D" id="4.10.1060.10">
    <property type="entry name" value="Zinc finger, RanBP2-type"/>
    <property type="match status" value="1"/>
</dbReference>
<dbReference type="InterPro" id="IPR036443">
    <property type="entry name" value="Znf_RanBP2_sf"/>
</dbReference>
<evidence type="ECO:0000259" key="10">
    <source>
        <dbReference type="PROSITE" id="PS50199"/>
    </source>
</evidence>
<dbReference type="GO" id="GO:0003723">
    <property type="term" value="F:RNA binding"/>
    <property type="evidence" value="ECO:0007669"/>
    <property type="project" value="UniProtKB-KW"/>
</dbReference>
<evidence type="ECO:0000256" key="5">
    <source>
        <dbReference type="ARBA" id="ARBA00022833"/>
    </source>
</evidence>
<evidence type="ECO:0000256" key="4">
    <source>
        <dbReference type="ARBA" id="ARBA00022771"/>
    </source>
</evidence>
<evidence type="ECO:0000256" key="2">
    <source>
        <dbReference type="ARBA" id="ARBA00008448"/>
    </source>
</evidence>
<dbReference type="InterPro" id="IPR035979">
    <property type="entry name" value="RBD_domain_sf"/>
</dbReference>
<keyword evidence="4 8" id="KW-0863">Zinc-finger</keyword>
<dbReference type="Gene3D" id="3.30.70.330">
    <property type="match status" value="1"/>
</dbReference>
<keyword evidence="5" id="KW-0862">Zinc</keyword>
<comment type="subcellular location">
    <subcellularLocation>
        <location evidence="1">Nucleus</location>
    </subcellularLocation>
</comment>
<accession>A0A914BVR2</accession>
<dbReference type="GO" id="GO:0006355">
    <property type="term" value="P:regulation of DNA-templated transcription"/>
    <property type="evidence" value="ECO:0007669"/>
    <property type="project" value="InterPro"/>
</dbReference>
<dbReference type="WBParaSite" id="ACRNAN_Path_1111.g4290.t1">
    <property type="protein sequence ID" value="ACRNAN_Path_1111.g4290.t1"/>
    <property type="gene ID" value="ACRNAN_Path_1111.g4290"/>
</dbReference>
<evidence type="ECO:0000256" key="1">
    <source>
        <dbReference type="ARBA" id="ARBA00004123"/>
    </source>
</evidence>
<dbReference type="Pfam" id="PF00076">
    <property type="entry name" value="RRM_1"/>
    <property type="match status" value="1"/>
</dbReference>
<feature type="region of interest" description="Disordered" evidence="9">
    <location>
        <begin position="311"/>
        <end position="331"/>
    </location>
</feature>
<dbReference type="AlphaFoldDB" id="A0A914BVR2"/>
<feature type="region of interest" description="Disordered" evidence="9">
    <location>
        <begin position="277"/>
        <end position="296"/>
    </location>
</feature>
<evidence type="ECO:0000256" key="3">
    <source>
        <dbReference type="ARBA" id="ARBA00022723"/>
    </source>
</evidence>
<proteinExistence type="inferred from homology"/>
<dbReference type="InterPro" id="IPR034870">
    <property type="entry name" value="TET_fam"/>
</dbReference>
<organism evidence="11 12">
    <name type="scientific">Acrobeloides nanus</name>
    <dbReference type="NCBI Taxonomy" id="290746"/>
    <lineage>
        <taxon>Eukaryota</taxon>
        <taxon>Metazoa</taxon>
        <taxon>Ecdysozoa</taxon>
        <taxon>Nematoda</taxon>
        <taxon>Chromadorea</taxon>
        <taxon>Rhabditida</taxon>
        <taxon>Tylenchina</taxon>
        <taxon>Cephalobomorpha</taxon>
        <taxon>Cephaloboidea</taxon>
        <taxon>Cephalobidae</taxon>
        <taxon>Acrobeloides</taxon>
    </lineage>
</organism>
<evidence type="ECO:0000256" key="6">
    <source>
        <dbReference type="ARBA" id="ARBA00022884"/>
    </source>
</evidence>
<dbReference type="InterPro" id="IPR000504">
    <property type="entry name" value="RRM_dom"/>
</dbReference>
<evidence type="ECO:0000313" key="11">
    <source>
        <dbReference type="Proteomes" id="UP000887540"/>
    </source>
</evidence>
<dbReference type="GO" id="GO:0005634">
    <property type="term" value="C:nucleus"/>
    <property type="evidence" value="ECO:0007669"/>
    <property type="project" value="UniProtKB-SubCell"/>
</dbReference>
<reference evidence="12" key="1">
    <citation type="submission" date="2022-11" db="UniProtKB">
        <authorList>
            <consortium name="WormBaseParasite"/>
        </authorList>
    </citation>
    <scope>IDENTIFICATION</scope>
</reference>
<feature type="region of interest" description="Disordered" evidence="9">
    <location>
        <begin position="63"/>
        <end position="84"/>
    </location>
</feature>
<keyword evidence="3" id="KW-0479">Metal-binding</keyword>
<dbReference type="SMART" id="SM00360">
    <property type="entry name" value="RRM"/>
    <property type="match status" value="1"/>
</dbReference>
<dbReference type="Proteomes" id="UP000887540">
    <property type="component" value="Unplaced"/>
</dbReference>
<evidence type="ECO:0000313" key="12">
    <source>
        <dbReference type="WBParaSite" id="ACRNAN_Path_1111.g4290.t1"/>
    </source>
</evidence>
<evidence type="ECO:0000256" key="8">
    <source>
        <dbReference type="PROSITE-ProRule" id="PRU00322"/>
    </source>
</evidence>
<evidence type="ECO:0000256" key="9">
    <source>
        <dbReference type="SAM" id="MobiDB-lite"/>
    </source>
</evidence>
<dbReference type="SUPFAM" id="SSF54928">
    <property type="entry name" value="RNA-binding domain, RBD"/>
    <property type="match status" value="1"/>
</dbReference>
<dbReference type="PROSITE" id="PS50199">
    <property type="entry name" value="ZF_RANBP2_2"/>
    <property type="match status" value="1"/>
</dbReference>
<dbReference type="PROSITE" id="PS01358">
    <property type="entry name" value="ZF_RANBP2_1"/>
    <property type="match status" value="1"/>
</dbReference>
<comment type="similarity">
    <text evidence="2">Belongs to the RRM TET family.</text>
</comment>
<feature type="domain" description="RanBP2-type" evidence="10">
    <location>
        <begin position="329"/>
        <end position="360"/>
    </location>
</feature>
<dbReference type="SUPFAM" id="SSF90209">
    <property type="entry name" value="Ran binding protein zinc finger-like"/>
    <property type="match status" value="1"/>
</dbReference>
<dbReference type="InterPro" id="IPR012677">
    <property type="entry name" value="Nucleotide-bd_a/b_plait_sf"/>
</dbReference>
<keyword evidence="6" id="KW-0694">RNA-binding</keyword>
<dbReference type="InterPro" id="IPR001876">
    <property type="entry name" value="Znf_RanBP2"/>
</dbReference>
<keyword evidence="7" id="KW-0539">Nucleus</keyword>